<dbReference type="InterPro" id="IPR025944">
    <property type="entry name" value="Sigma_54_int_dom_CS"/>
</dbReference>
<evidence type="ECO:0000256" key="1">
    <source>
        <dbReference type="ARBA" id="ARBA00022741"/>
    </source>
</evidence>
<evidence type="ECO:0000256" key="5">
    <source>
        <dbReference type="PROSITE-ProRule" id="PRU00169"/>
    </source>
</evidence>
<dbReference type="Pfam" id="PF25601">
    <property type="entry name" value="AAA_lid_14"/>
    <property type="match status" value="1"/>
</dbReference>
<dbReference type="Proteomes" id="UP000664417">
    <property type="component" value="Unassembled WGS sequence"/>
</dbReference>
<dbReference type="Gene3D" id="1.10.10.60">
    <property type="entry name" value="Homeodomain-like"/>
    <property type="match status" value="1"/>
</dbReference>
<dbReference type="PROSITE" id="PS00688">
    <property type="entry name" value="SIGMA54_INTERACT_3"/>
    <property type="match status" value="1"/>
</dbReference>
<protein>
    <submittedName>
        <fullName evidence="8">Sigma-54-dependent Fis family transcriptional regulator</fullName>
    </submittedName>
</protein>
<evidence type="ECO:0000259" key="6">
    <source>
        <dbReference type="PROSITE" id="PS50045"/>
    </source>
</evidence>
<dbReference type="InterPro" id="IPR025662">
    <property type="entry name" value="Sigma_54_int_dom_ATP-bd_1"/>
</dbReference>
<feature type="domain" description="Response regulatory" evidence="7">
    <location>
        <begin position="5"/>
        <end position="119"/>
    </location>
</feature>
<dbReference type="Gene3D" id="1.10.8.60">
    <property type="match status" value="1"/>
</dbReference>
<gene>
    <name evidence="8" type="ORF">J3U88_16360</name>
</gene>
<dbReference type="PRINTS" id="PR01590">
    <property type="entry name" value="HTHFIS"/>
</dbReference>
<accession>A0A8J7Q9S4</accession>
<dbReference type="Pfam" id="PF02954">
    <property type="entry name" value="HTH_8"/>
    <property type="match status" value="1"/>
</dbReference>
<feature type="modified residue" description="4-aspartylphosphate" evidence="5">
    <location>
        <position position="54"/>
    </location>
</feature>
<evidence type="ECO:0000313" key="8">
    <source>
        <dbReference type="EMBL" id="MBO1320049.1"/>
    </source>
</evidence>
<dbReference type="FunFam" id="3.40.50.300:FF:000006">
    <property type="entry name" value="DNA-binding transcriptional regulator NtrC"/>
    <property type="match status" value="1"/>
</dbReference>
<dbReference type="GO" id="GO:0000160">
    <property type="term" value="P:phosphorelay signal transduction system"/>
    <property type="evidence" value="ECO:0007669"/>
    <property type="project" value="InterPro"/>
</dbReference>
<dbReference type="GO" id="GO:0005524">
    <property type="term" value="F:ATP binding"/>
    <property type="evidence" value="ECO:0007669"/>
    <property type="project" value="UniProtKB-KW"/>
</dbReference>
<dbReference type="InterPro" id="IPR011006">
    <property type="entry name" value="CheY-like_superfamily"/>
</dbReference>
<dbReference type="PANTHER" id="PTHR32071:SF113">
    <property type="entry name" value="ALGINATE BIOSYNTHESIS TRANSCRIPTIONAL REGULATORY PROTEIN ALGB"/>
    <property type="match status" value="1"/>
</dbReference>
<dbReference type="InterPro" id="IPR027417">
    <property type="entry name" value="P-loop_NTPase"/>
</dbReference>
<dbReference type="Gene3D" id="3.40.50.2300">
    <property type="match status" value="1"/>
</dbReference>
<name>A0A8J7Q9S4_9BACT</name>
<dbReference type="SMART" id="SM00382">
    <property type="entry name" value="AAA"/>
    <property type="match status" value="1"/>
</dbReference>
<evidence type="ECO:0000256" key="4">
    <source>
        <dbReference type="ARBA" id="ARBA00023163"/>
    </source>
</evidence>
<dbReference type="PROSITE" id="PS00675">
    <property type="entry name" value="SIGMA54_INTERACT_1"/>
    <property type="match status" value="1"/>
</dbReference>
<dbReference type="SUPFAM" id="SSF52540">
    <property type="entry name" value="P-loop containing nucleoside triphosphate hydrolases"/>
    <property type="match status" value="1"/>
</dbReference>
<evidence type="ECO:0000313" key="9">
    <source>
        <dbReference type="Proteomes" id="UP000664417"/>
    </source>
</evidence>
<dbReference type="InterPro" id="IPR002197">
    <property type="entry name" value="HTH_Fis"/>
</dbReference>
<dbReference type="SUPFAM" id="SSF46689">
    <property type="entry name" value="Homeodomain-like"/>
    <property type="match status" value="1"/>
</dbReference>
<dbReference type="RefSeq" id="WP_207860002.1">
    <property type="nucleotide sequence ID" value="NZ_JAFREP010000015.1"/>
</dbReference>
<dbReference type="GO" id="GO:0043565">
    <property type="term" value="F:sequence-specific DNA binding"/>
    <property type="evidence" value="ECO:0007669"/>
    <property type="project" value="InterPro"/>
</dbReference>
<dbReference type="Gene3D" id="3.40.50.300">
    <property type="entry name" value="P-loop containing nucleotide triphosphate hydrolases"/>
    <property type="match status" value="1"/>
</dbReference>
<dbReference type="InterPro" id="IPR003593">
    <property type="entry name" value="AAA+_ATPase"/>
</dbReference>
<keyword evidence="3" id="KW-0805">Transcription regulation</keyword>
<keyword evidence="4" id="KW-0804">Transcription</keyword>
<dbReference type="InterPro" id="IPR001789">
    <property type="entry name" value="Sig_transdc_resp-reg_receiver"/>
</dbReference>
<keyword evidence="5" id="KW-0597">Phosphoprotein</keyword>
<evidence type="ECO:0000259" key="7">
    <source>
        <dbReference type="PROSITE" id="PS50110"/>
    </source>
</evidence>
<reference evidence="8" key="1">
    <citation type="submission" date="2021-03" db="EMBL/GenBank/DDBJ databases">
        <authorList>
            <person name="Wang G."/>
        </authorList>
    </citation>
    <scope>NUCLEOTIDE SEQUENCE</scope>
    <source>
        <strain evidence="8">KCTC 12899</strain>
    </source>
</reference>
<dbReference type="CDD" id="cd00009">
    <property type="entry name" value="AAA"/>
    <property type="match status" value="1"/>
</dbReference>
<dbReference type="GO" id="GO:0006355">
    <property type="term" value="P:regulation of DNA-templated transcription"/>
    <property type="evidence" value="ECO:0007669"/>
    <property type="project" value="InterPro"/>
</dbReference>
<proteinExistence type="predicted"/>
<dbReference type="EMBL" id="JAFREP010000015">
    <property type="protein sequence ID" value="MBO1320049.1"/>
    <property type="molecule type" value="Genomic_DNA"/>
</dbReference>
<sequence length="452" mass="51458">MSKHRILIIEDDADIVLILRLKLESEGYEAHHAGNAKQGWEKIITGEFNGVLLDHNLPDRKGVELLEQIAHAYPDLPVIFMTAFSSVPLAVKAMRVGAYDYLTKPFNLDEVQIVLRKAMEMKSLRSEVNQIRQQNRETFNFSKIIGRGGRMSELLEMCRTVAESEASSILITGESGTGKNLIAQAIHYNSRRANWPFMTITCTALPEQLLESELFGHEKGAFTDAKERKRGLFEMGNGGTIFLDEIGDLPMQLQAKLLGVLESRSFRRVGSLQDLAIDARFIAATNQHLQERIREKAFRGDLYYRLNVIQLEVPALRDRREDIPELVRYYQTYFNKNRRHPIDTMCEAAMDALIKYDWPGNVRELRNVIERAMILCKGDELTLVDLPRDVVSHIPGHSCLSGFTLPADGIDLEAVEKDFLRQALERTDGNQTKAAQLLGLSRDKMRYRVKQL</sequence>
<dbReference type="PROSITE" id="PS50045">
    <property type="entry name" value="SIGMA54_INTERACT_4"/>
    <property type="match status" value="1"/>
</dbReference>
<keyword evidence="1" id="KW-0547">Nucleotide-binding</keyword>
<organism evidence="8 9">
    <name type="scientific">Acanthopleuribacter pedis</name>
    <dbReference type="NCBI Taxonomy" id="442870"/>
    <lineage>
        <taxon>Bacteria</taxon>
        <taxon>Pseudomonadati</taxon>
        <taxon>Acidobacteriota</taxon>
        <taxon>Holophagae</taxon>
        <taxon>Acanthopleuribacterales</taxon>
        <taxon>Acanthopleuribacteraceae</taxon>
        <taxon>Acanthopleuribacter</taxon>
    </lineage>
</organism>
<keyword evidence="9" id="KW-1185">Reference proteome</keyword>
<dbReference type="InterPro" id="IPR009057">
    <property type="entry name" value="Homeodomain-like_sf"/>
</dbReference>
<dbReference type="PANTHER" id="PTHR32071">
    <property type="entry name" value="TRANSCRIPTIONAL REGULATORY PROTEIN"/>
    <property type="match status" value="1"/>
</dbReference>
<dbReference type="Pfam" id="PF00158">
    <property type="entry name" value="Sigma54_activat"/>
    <property type="match status" value="1"/>
</dbReference>
<dbReference type="InterPro" id="IPR002078">
    <property type="entry name" value="Sigma_54_int"/>
</dbReference>
<keyword evidence="2" id="KW-0067">ATP-binding</keyword>
<dbReference type="Pfam" id="PF00072">
    <property type="entry name" value="Response_reg"/>
    <property type="match status" value="1"/>
</dbReference>
<feature type="domain" description="Sigma-54 factor interaction" evidence="6">
    <location>
        <begin position="144"/>
        <end position="374"/>
    </location>
</feature>
<dbReference type="AlphaFoldDB" id="A0A8J7Q9S4"/>
<dbReference type="SUPFAM" id="SSF52172">
    <property type="entry name" value="CheY-like"/>
    <property type="match status" value="1"/>
</dbReference>
<dbReference type="InterPro" id="IPR058031">
    <property type="entry name" value="AAA_lid_NorR"/>
</dbReference>
<evidence type="ECO:0000256" key="3">
    <source>
        <dbReference type="ARBA" id="ARBA00023015"/>
    </source>
</evidence>
<comment type="caution">
    <text evidence="8">The sequence shown here is derived from an EMBL/GenBank/DDBJ whole genome shotgun (WGS) entry which is preliminary data.</text>
</comment>
<evidence type="ECO:0000256" key="2">
    <source>
        <dbReference type="ARBA" id="ARBA00022840"/>
    </source>
</evidence>
<dbReference type="PROSITE" id="PS50110">
    <property type="entry name" value="RESPONSE_REGULATORY"/>
    <property type="match status" value="1"/>
</dbReference>
<dbReference type="SMART" id="SM00448">
    <property type="entry name" value="REC"/>
    <property type="match status" value="1"/>
</dbReference>